<dbReference type="Proteomes" id="UP000243670">
    <property type="component" value="Nucleomorph 3"/>
</dbReference>
<evidence type="ECO:0000256" key="7">
    <source>
        <dbReference type="ARBA" id="ARBA00048107"/>
    </source>
</evidence>
<dbReference type="PANTHER" id="PTHR42854">
    <property type="entry name" value="EUKARYOTIC TRANSLATION INITIATION FACTOR 2 SUBUNIT 3 FAMILY MEMBER"/>
    <property type="match status" value="1"/>
</dbReference>
<organism evidence="10 11">
    <name type="scientific">Lotharella oceanica</name>
    <dbReference type="NCBI Taxonomy" id="641309"/>
    <lineage>
        <taxon>Eukaryota</taxon>
        <taxon>Sar</taxon>
        <taxon>Rhizaria</taxon>
        <taxon>Cercozoa</taxon>
        <taxon>Chlorarachniophyceae</taxon>
        <taxon>Lotharella</taxon>
    </lineage>
</organism>
<keyword evidence="8" id="KW-0812">Transmembrane</keyword>
<evidence type="ECO:0000259" key="9">
    <source>
        <dbReference type="PROSITE" id="PS51722"/>
    </source>
</evidence>
<keyword evidence="4" id="KW-0547">Nucleotide-binding</keyword>
<dbReference type="Pfam" id="PF09173">
    <property type="entry name" value="eIF2_C"/>
    <property type="match status" value="1"/>
</dbReference>
<dbReference type="GO" id="GO:0003743">
    <property type="term" value="F:translation initiation factor activity"/>
    <property type="evidence" value="ECO:0007669"/>
    <property type="project" value="UniProtKB-KW"/>
</dbReference>
<dbReference type="EMBL" id="CP006629">
    <property type="protein sequence ID" value="AIB10010.1"/>
    <property type="molecule type" value="Genomic_DNA"/>
</dbReference>
<dbReference type="EC" id="3.6.5.3" evidence="2"/>
<keyword evidence="10" id="KW-0542">Nucleomorph</keyword>
<comment type="similarity">
    <text evidence="1">Belongs to the TRAFAC class translation factor GTPase superfamily. Classic translation factor GTPase family. EF-Tu/EF-1A subfamily.</text>
</comment>
<keyword evidence="6" id="KW-0342">GTP-binding</keyword>
<dbReference type="AlphaFoldDB" id="A0A060DBZ0"/>
<dbReference type="PRINTS" id="PR00315">
    <property type="entry name" value="ELONGATNFCT"/>
</dbReference>
<dbReference type="InterPro" id="IPR015256">
    <property type="entry name" value="eIF2g_C"/>
</dbReference>
<keyword evidence="8" id="KW-0472">Membrane</keyword>
<reference evidence="10 11" key="1">
    <citation type="journal article" date="2014" name="BMC Genomics">
        <title>Nucleomorph and plastid genome sequences of the chlorarachniophyte Lotharella oceanica: convergent reductive evolution and frequent recombination in nucleomorph-bearing algae.</title>
        <authorList>
            <person name="Tanifuji G."/>
            <person name="Onodera N.T."/>
            <person name="Brown M.W."/>
            <person name="Curtis B.A."/>
            <person name="Roger A.J."/>
            <person name="Ka-Shu Wong G."/>
            <person name="Melkonian M."/>
            <person name="Archibald J.M."/>
        </authorList>
    </citation>
    <scope>NUCLEOTIDE SEQUENCE [LARGE SCALE GENOMIC DNA]</scope>
    <source>
        <strain evidence="10 11">CCMP622</strain>
    </source>
</reference>
<evidence type="ECO:0000256" key="2">
    <source>
        <dbReference type="ARBA" id="ARBA00011986"/>
    </source>
</evidence>
<dbReference type="Pfam" id="PF00009">
    <property type="entry name" value="GTP_EFTU"/>
    <property type="match status" value="1"/>
</dbReference>
<dbReference type="InterPro" id="IPR009000">
    <property type="entry name" value="Transl_B-barrel_sf"/>
</dbReference>
<evidence type="ECO:0000256" key="1">
    <source>
        <dbReference type="ARBA" id="ARBA00007249"/>
    </source>
</evidence>
<comment type="catalytic activity">
    <reaction evidence="7">
        <text>GTP + H2O = GDP + phosphate + H(+)</text>
        <dbReference type="Rhea" id="RHEA:19669"/>
        <dbReference type="ChEBI" id="CHEBI:15377"/>
        <dbReference type="ChEBI" id="CHEBI:15378"/>
        <dbReference type="ChEBI" id="CHEBI:37565"/>
        <dbReference type="ChEBI" id="CHEBI:43474"/>
        <dbReference type="ChEBI" id="CHEBI:58189"/>
        <dbReference type="EC" id="3.6.5.3"/>
    </reaction>
</comment>
<name>A0A060DBZ0_9EUKA</name>
<dbReference type="PANTHER" id="PTHR42854:SF3">
    <property type="entry name" value="EUKARYOTIC TRANSLATION INITIATION FACTOR 2 SUBUNIT 3-RELATED"/>
    <property type="match status" value="1"/>
</dbReference>
<keyword evidence="5" id="KW-0648">Protein biosynthesis</keyword>
<dbReference type="SUPFAM" id="SSF50465">
    <property type="entry name" value="EF-Tu/eEF-1alpha/eIF2-gamma C-terminal domain"/>
    <property type="match status" value="1"/>
</dbReference>
<dbReference type="InterPro" id="IPR000795">
    <property type="entry name" value="T_Tr_GTP-bd_dom"/>
</dbReference>
<proteinExistence type="inferred from homology"/>
<dbReference type="InterPro" id="IPR027417">
    <property type="entry name" value="P-loop_NTPase"/>
</dbReference>
<dbReference type="InterPro" id="IPR009001">
    <property type="entry name" value="Transl_elong_EF1A/Init_IF2_C"/>
</dbReference>
<dbReference type="PROSITE" id="PS51722">
    <property type="entry name" value="G_TR_2"/>
    <property type="match status" value="1"/>
</dbReference>
<dbReference type="InterPro" id="IPR050543">
    <property type="entry name" value="eIF2G"/>
</dbReference>
<dbReference type="GO" id="GO:0005829">
    <property type="term" value="C:cytosol"/>
    <property type="evidence" value="ECO:0007669"/>
    <property type="project" value="TreeGrafter"/>
</dbReference>
<dbReference type="GO" id="GO:0000049">
    <property type="term" value="F:tRNA binding"/>
    <property type="evidence" value="ECO:0007669"/>
    <property type="project" value="TreeGrafter"/>
</dbReference>
<dbReference type="GO" id="GO:0005525">
    <property type="term" value="F:GTP binding"/>
    <property type="evidence" value="ECO:0007669"/>
    <property type="project" value="UniProtKB-KW"/>
</dbReference>
<dbReference type="Gene3D" id="2.40.30.10">
    <property type="entry name" value="Translation factors"/>
    <property type="match status" value="2"/>
</dbReference>
<evidence type="ECO:0000313" key="11">
    <source>
        <dbReference type="Proteomes" id="UP000243670"/>
    </source>
</evidence>
<keyword evidence="3 10" id="KW-0396">Initiation factor</keyword>
<feature type="transmembrane region" description="Helical" evidence="8">
    <location>
        <begin position="6"/>
        <end position="27"/>
    </location>
</feature>
<dbReference type="GO" id="GO:0003924">
    <property type="term" value="F:GTPase activity"/>
    <property type="evidence" value="ECO:0007669"/>
    <property type="project" value="InterPro"/>
</dbReference>
<evidence type="ECO:0000256" key="3">
    <source>
        <dbReference type="ARBA" id="ARBA00022540"/>
    </source>
</evidence>
<geneLocation type="nucleomorph" evidence="10"/>
<evidence type="ECO:0000256" key="5">
    <source>
        <dbReference type="ARBA" id="ARBA00022917"/>
    </source>
</evidence>
<dbReference type="SUPFAM" id="SSF50447">
    <property type="entry name" value="Translation proteins"/>
    <property type="match status" value="1"/>
</dbReference>
<gene>
    <name evidence="10" type="primary">eif2G</name>
    <name evidence="10" type="ORF">M951_chr3107</name>
</gene>
<dbReference type="SUPFAM" id="SSF52540">
    <property type="entry name" value="P-loop containing nucleoside triphosphate hydrolases"/>
    <property type="match status" value="1"/>
</dbReference>
<dbReference type="GO" id="GO:0005850">
    <property type="term" value="C:eukaryotic translation initiation factor 2 complex"/>
    <property type="evidence" value="ECO:0007669"/>
    <property type="project" value="TreeGrafter"/>
</dbReference>
<dbReference type="Gene3D" id="3.40.50.300">
    <property type="entry name" value="P-loop containing nucleotide triphosphate hydrolases"/>
    <property type="match status" value="1"/>
</dbReference>
<protein>
    <recommendedName>
        <fullName evidence="2">protein-synthesizing GTPase</fullName>
        <ecNumber evidence="2">3.6.5.3</ecNumber>
    </recommendedName>
</protein>
<sequence length="436" mass="50303">MKRVIILLKILLIIFIDMLSYMFRILITPKIVLVEKKIYNIDQSLLSVGTLGHVSHGKSYFIKQLTNENTNKFTSEAKRGISIKLGYTQCSVARFKKNYIKFYYDHCLNYQKNIRKISKFSFIDCPGHRLLLTTMLSGTSLMDSILFFISVNDFFPQEQTIEHLLVLNVHSVSELIVILSKIDLQPPLKIIYIYLTVNLVLKKKRIKNKIFINTYIFDINLNFILKEIMKINSCIFRGINYHPLFIIVRVFNTKDKGKVIGGTLTQGYLEKGLIIEIKPGISENNILKYKKILTKIIDIKDNDVTLNYIVPGGLVGLMTEMDKNSNYNNSFIGRFVGIPGQMPNSYTKILIKYYVFRNFEKPKKVGSENQEHNFNAVIVTINSANVTGTIKKMDKKHILIALKEQTCILKNQKIVISNRIKDSWSLMAWGNFIRGE</sequence>
<evidence type="ECO:0000256" key="8">
    <source>
        <dbReference type="SAM" id="Phobius"/>
    </source>
</evidence>
<evidence type="ECO:0000256" key="4">
    <source>
        <dbReference type="ARBA" id="ARBA00022741"/>
    </source>
</evidence>
<evidence type="ECO:0000313" key="10">
    <source>
        <dbReference type="EMBL" id="AIB10010.1"/>
    </source>
</evidence>
<dbReference type="GO" id="GO:0001731">
    <property type="term" value="P:formation of translation preinitiation complex"/>
    <property type="evidence" value="ECO:0007669"/>
    <property type="project" value="TreeGrafter"/>
</dbReference>
<evidence type="ECO:0000256" key="6">
    <source>
        <dbReference type="ARBA" id="ARBA00023134"/>
    </source>
</evidence>
<feature type="domain" description="Tr-type G" evidence="9">
    <location>
        <begin position="43"/>
        <end position="304"/>
    </location>
</feature>
<keyword evidence="8" id="KW-1133">Transmembrane helix</keyword>
<accession>A0A060DBZ0</accession>